<evidence type="ECO:0000256" key="1">
    <source>
        <dbReference type="SAM" id="MobiDB-lite"/>
    </source>
</evidence>
<organism evidence="2 3">
    <name type="scientific">Pleurodeles waltl</name>
    <name type="common">Iberian ribbed newt</name>
    <dbReference type="NCBI Taxonomy" id="8319"/>
    <lineage>
        <taxon>Eukaryota</taxon>
        <taxon>Metazoa</taxon>
        <taxon>Chordata</taxon>
        <taxon>Craniata</taxon>
        <taxon>Vertebrata</taxon>
        <taxon>Euteleostomi</taxon>
        <taxon>Amphibia</taxon>
        <taxon>Batrachia</taxon>
        <taxon>Caudata</taxon>
        <taxon>Salamandroidea</taxon>
        <taxon>Salamandridae</taxon>
        <taxon>Pleurodelinae</taxon>
        <taxon>Pleurodeles</taxon>
    </lineage>
</organism>
<protein>
    <submittedName>
        <fullName evidence="2">Uncharacterized protein</fullName>
    </submittedName>
</protein>
<dbReference type="AlphaFoldDB" id="A0AAV7S7S3"/>
<sequence length="104" mass="11827">MWVGVAPYSMYDVRHVFVQRSLPVFLFVTPPCSYSVDLPLMQICAAELMCAQRPWWVVSGKSPLSRHVRAGSLLFRSPRRPARADQRETVPPEPTRALVQWSSA</sequence>
<dbReference type="Proteomes" id="UP001066276">
    <property type="component" value="Chromosome 4_2"/>
</dbReference>
<keyword evidence="3" id="KW-1185">Reference proteome</keyword>
<proteinExistence type="predicted"/>
<feature type="region of interest" description="Disordered" evidence="1">
    <location>
        <begin position="78"/>
        <end position="104"/>
    </location>
</feature>
<accession>A0AAV7S7S3</accession>
<evidence type="ECO:0000313" key="3">
    <source>
        <dbReference type="Proteomes" id="UP001066276"/>
    </source>
</evidence>
<name>A0AAV7S7S3_PLEWA</name>
<gene>
    <name evidence="2" type="ORF">NDU88_001587</name>
</gene>
<dbReference type="EMBL" id="JANPWB010000008">
    <property type="protein sequence ID" value="KAJ1161099.1"/>
    <property type="molecule type" value="Genomic_DNA"/>
</dbReference>
<reference evidence="2" key="1">
    <citation type="journal article" date="2022" name="bioRxiv">
        <title>Sequencing and chromosome-scale assembly of the giantPleurodeles waltlgenome.</title>
        <authorList>
            <person name="Brown T."/>
            <person name="Elewa A."/>
            <person name="Iarovenko S."/>
            <person name="Subramanian E."/>
            <person name="Araus A.J."/>
            <person name="Petzold A."/>
            <person name="Susuki M."/>
            <person name="Suzuki K.-i.T."/>
            <person name="Hayashi T."/>
            <person name="Toyoda A."/>
            <person name="Oliveira C."/>
            <person name="Osipova E."/>
            <person name="Leigh N.D."/>
            <person name="Simon A."/>
            <person name="Yun M.H."/>
        </authorList>
    </citation>
    <scope>NUCLEOTIDE SEQUENCE</scope>
    <source>
        <strain evidence="2">20211129_DDA</strain>
        <tissue evidence="2">Liver</tissue>
    </source>
</reference>
<evidence type="ECO:0000313" key="2">
    <source>
        <dbReference type="EMBL" id="KAJ1161099.1"/>
    </source>
</evidence>
<comment type="caution">
    <text evidence="2">The sequence shown here is derived from an EMBL/GenBank/DDBJ whole genome shotgun (WGS) entry which is preliminary data.</text>
</comment>